<dbReference type="Pfam" id="PF07739">
    <property type="entry name" value="TipAS"/>
    <property type="match status" value="1"/>
</dbReference>
<dbReference type="InterPro" id="IPR012925">
    <property type="entry name" value="TipAS_dom"/>
</dbReference>
<dbReference type="RefSeq" id="WP_271713892.1">
    <property type="nucleotide sequence ID" value="NZ_AP024169.1"/>
</dbReference>
<evidence type="ECO:0000313" key="4">
    <source>
        <dbReference type="Proteomes" id="UP000595897"/>
    </source>
</evidence>
<dbReference type="EMBL" id="AP024169">
    <property type="protein sequence ID" value="BCN32888.1"/>
    <property type="molecule type" value="Genomic_DNA"/>
</dbReference>
<gene>
    <name evidence="3" type="ORF">bsdtb5_41830</name>
</gene>
<dbReference type="CDD" id="cd01106">
    <property type="entry name" value="HTH_TipAL-Mta"/>
    <property type="match status" value="1"/>
</dbReference>
<sequence>MTIHELANLSGISVRTLHYYDKIDLLKPFCVEQNGYRNYNEDSIRRLQQIMFYKELDLPLKTIKNIMNQPGFNQKEAIRVQKELITAKRNRLTRLIGQMDKILEGNDTVDLSVFEYKELEEVFTNQIMKLEEEYRQFIIEKHGSVEAYVKDMMSRGDKIKESAIKYYGSLGDYIEALKNQEMPKEGMGKLQVKLDGLVKQIAEYQGEDIEKSEIQALVKEWEQTFKTMIKVQEVDVDHEKCSEICRNIYHSYINNKDIIKYLDGIYGEGACIYVGKAMEYYDLHQGF</sequence>
<evidence type="ECO:0000259" key="2">
    <source>
        <dbReference type="PROSITE" id="PS50937"/>
    </source>
</evidence>
<dbReference type="GO" id="GO:0003700">
    <property type="term" value="F:DNA-binding transcription factor activity"/>
    <property type="evidence" value="ECO:0007669"/>
    <property type="project" value="InterPro"/>
</dbReference>
<dbReference type="KEGG" id="ahb:bsdtb5_41830"/>
<dbReference type="InterPro" id="IPR009061">
    <property type="entry name" value="DNA-bd_dom_put_sf"/>
</dbReference>
<dbReference type="PANTHER" id="PTHR30204">
    <property type="entry name" value="REDOX-CYCLING DRUG-SENSING TRANSCRIPTIONAL ACTIVATOR SOXR"/>
    <property type="match status" value="1"/>
</dbReference>
<reference evidence="3 4" key="1">
    <citation type="submission" date="2020-11" db="EMBL/GenBank/DDBJ databases">
        <title>Draft genome sequencing of a Lachnospiraceae strain isolated from anoxic soil subjected to BSD treatment.</title>
        <authorList>
            <person name="Uek A."/>
            <person name="Tonouchi A."/>
        </authorList>
    </citation>
    <scope>NUCLEOTIDE SEQUENCE [LARGE SCALE GENOMIC DNA]</scope>
    <source>
        <strain evidence="3 4">TB5</strain>
    </source>
</reference>
<dbReference type="Gene3D" id="1.10.1660.10">
    <property type="match status" value="1"/>
</dbReference>
<dbReference type="GO" id="GO:0003677">
    <property type="term" value="F:DNA binding"/>
    <property type="evidence" value="ECO:0007669"/>
    <property type="project" value="UniProtKB-KW"/>
</dbReference>
<feature type="domain" description="HTH merR-type" evidence="2">
    <location>
        <begin position="1"/>
        <end position="69"/>
    </location>
</feature>
<dbReference type="PANTHER" id="PTHR30204:SF90">
    <property type="entry name" value="HTH-TYPE TRANSCRIPTIONAL ACTIVATOR MTA"/>
    <property type="match status" value="1"/>
</dbReference>
<organism evidence="3 4">
    <name type="scientific">Anaeromicropila herbilytica</name>
    <dbReference type="NCBI Taxonomy" id="2785025"/>
    <lineage>
        <taxon>Bacteria</taxon>
        <taxon>Bacillati</taxon>
        <taxon>Bacillota</taxon>
        <taxon>Clostridia</taxon>
        <taxon>Lachnospirales</taxon>
        <taxon>Lachnospiraceae</taxon>
        <taxon>Anaeromicropila</taxon>
    </lineage>
</organism>
<dbReference type="SUPFAM" id="SSF46955">
    <property type="entry name" value="Putative DNA-binding domain"/>
    <property type="match status" value="1"/>
</dbReference>
<evidence type="ECO:0000256" key="1">
    <source>
        <dbReference type="ARBA" id="ARBA00023125"/>
    </source>
</evidence>
<dbReference type="Proteomes" id="UP000595897">
    <property type="component" value="Chromosome"/>
</dbReference>
<accession>A0A7R7IGA3</accession>
<name>A0A7R7IGA3_9FIRM</name>
<dbReference type="PROSITE" id="PS50937">
    <property type="entry name" value="HTH_MERR_2"/>
    <property type="match status" value="1"/>
</dbReference>
<evidence type="ECO:0000313" key="3">
    <source>
        <dbReference type="EMBL" id="BCN32888.1"/>
    </source>
</evidence>
<dbReference type="InterPro" id="IPR047057">
    <property type="entry name" value="MerR_fam"/>
</dbReference>
<protein>
    <recommendedName>
        <fullName evidence="2">HTH merR-type domain-containing protein</fullName>
    </recommendedName>
</protein>
<dbReference type="SMART" id="SM00422">
    <property type="entry name" value="HTH_MERR"/>
    <property type="match status" value="1"/>
</dbReference>
<dbReference type="PRINTS" id="PR00040">
    <property type="entry name" value="HTHMERR"/>
</dbReference>
<dbReference type="InterPro" id="IPR000551">
    <property type="entry name" value="MerR-type_HTH_dom"/>
</dbReference>
<dbReference type="Pfam" id="PF13411">
    <property type="entry name" value="MerR_1"/>
    <property type="match status" value="1"/>
</dbReference>
<keyword evidence="4" id="KW-1185">Reference proteome</keyword>
<proteinExistence type="predicted"/>
<keyword evidence="1" id="KW-0238">DNA-binding</keyword>
<dbReference type="AlphaFoldDB" id="A0A7R7IGA3"/>